<feature type="domain" description="Peptidase C39" evidence="13">
    <location>
        <begin position="16"/>
        <end position="136"/>
    </location>
</feature>
<dbReference type="PANTHER" id="PTHR43394">
    <property type="entry name" value="ATP-DEPENDENT PERMEASE MDL1, MITOCHONDRIAL"/>
    <property type="match status" value="1"/>
</dbReference>
<dbReference type="Pfam" id="PF03412">
    <property type="entry name" value="Peptidase_C39"/>
    <property type="match status" value="1"/>
</dbReference>
<dbReference type="GO" id="GO:0006508">
    <property type="term" value="P:proteolysis"/>
    <property type="evidence" value="ECO:0007669"/>
    <property type="project" value="InterPro"/>
</dbReference>
<feature type="transmembrane region" description="Helical" evidence="10">
    <location>
        <begin position="313"/>
        <end position="331"/>
    </location>
</feature>
<dbReference type="CDD" id="cd18571">
    <property type="entry name" value="ABC_6TM_peptidase_like"/>
    <property type="match status" value="1"/>
</dbReference>
<dbReference type="GO" id="GO:0016887">
    <property type="term" value="F:ATP hydrolysis activity"/>
    <property type="evidence" value="ECO:0007669"/>
    <property type="project" value="InterPro"/>
</dbReference>
<dbReference type="GO" id="GO:0015421">
    <property type="term" value="F:ABC-type oligopeptide transporter activity"/>
    <property type="evidence" value="ECO:0007669"/>
    <property type="project" value="TreeGrafter"/>
</dbReference>
<protein>
    <submittedName>
        <fullName evidence="14">Bacteriocin-processing peptidase. Cysteine peptidase. MEROPS family C39</fullName>
    </submittedName>
</protein>
<keyword evidence="9 10" id="KW-0472">Membrane</keyword>
<dbReference type="AlphaFoldDB" id="A0A521DH18"/>
<evidence type="ECO:0000256" key="6">
    <source>
        <dbReference type="ARBA" id="ARBA00022801"/>
    </source>
</evidence>
<proteinExistence type="predicted"/>
<gene>
    <name evidence="14" type="ORF">SAMN06265379_105174</name>
</gene>
<dbReference type="PROSITE" id="PS50893">
    <property type="entry name" value="ABC_TRANSPORTER_2"/>
    <property type="match status" value="1"/>
</dbReference>
<dbReference type="RefSeq" id="WP_221929412.1">
    <property type="nucleotide sequence ID" value="NZ_FXTB01000005.1"/>
</dbReference>
<keyword evidence="4 10" id="KW-0812">Transmembrane</keyword>
<accession>A0A521DH18</accession>
<comment type="subcellular location">
    <subcellularLocation>
        <location evidence="1">Cell membrane</location>
        <topology evidence="1">Multi-pass membrane protein</topology>
    </subcellularLocation>
</comment>
<dbReference type="SUPFAM" id="SSF52540">
    <property type="entry name" value="P-loop containing nucleoside triphosphate hydrolases"/>
    <property type="match status" value="1"/>
</dbReference>
<evidence type="ECO:0000256" key="2">
    <source>
        <dbReference type="ARBA" id="ARBA00022448"/>
    </source>
</evidence>
<evidence type="ECO:0000256" key="3">
    <source>
        <dbReference type="ARBA" id="ARBA00022475"/>
    </source>
</evidence>
<dbReference type="Gene3D" id="3.40.50.300">
    <property type="entry name" value="P-loop containing nucleotide triphosphate hydrolases"/>
    <property type="match status" value="1"/>
</dbReference>
<dbReference type="PANTHER" id="PTHR43394:SF1">
    <property type="entry name" value="ATP-BINDING CASSETTE SUB-FAMILY B MEMBER 10, MITOCHONDRIAL"/>
    <property type="match status" value="1"/>
</dbReference>
<evidence type="ECO:0000256" key="7">
    <source>
        <dbReference type="ARBA" id="ARBA00022840"/>
    </source>
</evidence>
<feature type="transmembrane region" description="Helical" evidence="10">
    <location>
        <begin position="172"/>
        <end position="197"/>
    </location>
</feature>
<dbReference type="SUPFAM" id="SSF90123">
    <property type="entry name" value="ABC transporter transmembrane region"/>
    <property type="match status" value="1"/>
</dbReference>
<keyword evidence="7" id="KW-0067">ATP-binding</keyword>
<dbReference type="InterPro" id="IPR017871">
    <property type="entry name" value="ABC_transporter-like_CS"/>
</dbReference>
<evidence type="ECO:0000313" key="14">
    <source>
        <dbReference type="EMBL" id="SMO70872.1"/>
    </source>
</evidence>
<evidence type="ECO:0000256" key="5">
    <source>
        <dbReference type="ARBA" id="ARBA00022741"/>
    </source>
</evidence>
<dbReference type="PROSITE" id="PS00211">
    <property type="entry name" value="ABC_TRANSPORTER_1"/>
    <property type="match status" value="1"/>
</dbReference>
<dbReference type="InterPro" id="IPR003593">
    <property type="entry name" value="AAA+_ATPase"/>
</dbReference>
<name>A0A521DH18_SACCC</name>
<sequence length="729" mass="83414">MRKSLHKITQFPTYIQHDQMDCGPACLKIISRYYRKTFSLKYLRDRCYITREGVSLFDIGRAAEDMGFRTLAIKVGFEDFIAKMPLPLVVHWKQKHFVVVYKITRNKIYVSDPAQGLISYKYKEFREAWEMPNGVGAVLVLEPTPEFYDQEDTETKASFRHFMKYLKPHHKYLAQVIVGMVAGIFIGLLSPFISQAIVDFGIGSGNIQFINIMLAAGLILAISSMASGFIQSRLMLYISERVNMSMVSDFLRKTLRLPIPFFERKMVSDLLTRIADHDRIQSFIMSTFLGIFINILLFIVYSLLMLYYESNMFMVFMIGNAVYTGWIFLFLKQRKKLDNQLFESRTTNQNELLELLESINEIKVNNIANRRRWKWEFSRYKIYGLRVKNMDLNQIEATGATFIIHTQGIFITYIAALNVIEGTMTLGMMMAAQYILGQLNAPIKSMIGFVHSLQFAKISLKRVNEVILDEEPEQSKSNMPVPLDKGIDIRGLDFHYNPNLNKVLDNINLHIPQGKVTAIVGESGSGKTTLIKILLRFYDPTQGEIDIGGVPLDSIELYRWRNTCGAVLQDGKLFNDTILYNITLEDEDTNVDKKQLLSAIRLANIEEFVNERPLKLYTPLGTNGSGVSQGQKQRILIARAIYKDPDFIFLDEATNSLDANNERKISKNLEKILEGKTAIVIAHRLSTVKNAHNIVVLDKGRVAEQGTHEELIKLKGIYYNLVANQLELD</sequence>
<keyword evidence="3" id="KW-1003">Cell membrane</keyword>
<dbReference type="GO" id="GO:0005886">
    <property type="term" value="C:plasma membrane"/>
    <property type="evidence" value="ECO:0007669"/>
    <property type="project" value="UniProtKB-SubCell"/>
</dbReference>
<keyword evidence="8 10" id="KW-1133">Transmembrane helix</keyword>
<dbReference type="InterPro" id="IPR039421">
    <property type="entry name" value="Type_1_exporter"/>
</dbReference>
<feature type="transmembrane region" description="Helical" evidence="10">
    <location>
        <begin position="283"/>
        <end position="307"/>
    </location>
</feature>
<dbReference type="InterPro" id="IPR027417">
    <property type="entry name" value="P-loop_NTPase"/>
</dbReference>
<evidence type="ECO:0000256" key="4">
    <source>
        <dbReference type="ARBA" id="ARBA00022692"/>
    </source>
</evidence>
<evidence type="ECO:0000256" key="9">
    <source>
        <dbReference type="ARBA" id="ARBA00023136"/>
    </source>
</evidence>
<keyword evidence="6" id="KW-0378">Hydrolase</keyword>
<reference evidence="14 15" key="1">
    <citation type="submission" date="2017-05" db="EMBL/GenBank/DDBJ databases">
        <authorList>
            <person name="Varghese N."/>
            <person name="Submissions S."/>
        </authorList>
    </citation>
    <scope>NUCLEOTIDE SEQUENCE [LARGE SCALE GENOMIC DNA]</scope>
    <source>
        <strain evidence="14 15">DSM 27040</strain>
    </source>
</reference>
<evidence type="ECO:0000259" key="12">
    <source>
        <dbReference type="PROSITE" id="PS50929"/>
    </source>
</evidence>
<dbReference type="InterPro" id="IPR003439">
    <property type="entry name" value="ABC_transporter-like_ATP-bd"/>
</dbReference>
<keyword evidence="2" id="KW-0813">Transport</keyword>
<dbReference type="InterPro" id="IPR036640">
    <property type="entry name" value="ABC1_TM_sf"/>
</dbReference>
<dbReference type="InterPro" id="IPR005074">
    <property type="entry name" value="Peptidase_C39"/>
</dbReference>
<evidence type="ECO:0000256" key="10">
    <source>
        <dbReference type="SAM" id="Phobius"/>
    </source>
</evidence>
<dbReference type="Gene3D" id="3.90.70.10">
    <property type="entry name" value="Cysteine proteinases"/>
    <property type="match status" value="1"/>
</dbReference>
<dbReference type="PROSITE" id="PS50990">
    <property type="entry name" value="PEPTIDASE_C39"/>
    <property type="match status" value="1"/>
</dbReference>
<dbReference type="PROSITE" id="PS50929">
    <property type="entry name" value="ABC_TM1F"/>
    <property type="match status" value="1"/>
</dbReference>
<dbReference type="InterPro" id="IPR011527">
    <property type="entry name" value="ABC1_TM_dom"/>
</dbReference>
<evidence type="ECO:0000313" key="15">
    <source>
        <dbReference type="Proteomes" id="UP000319040"/>
    </source>
</evidence>
<feature type="domain" description="ABC transporter" evidence="11">
    <location>
        <begin position="489"/>
        <end position="724"/>
    </location>
</feature>
<dbReference type="SMART" id="SM00382">
    <property type="entry name" value="AAA"/>
    <property type="match status" value="1"/>
</dbReference>
<dbReference type="FunFam" id="3.40.50.300:FF:000299">
    <property type="entry name" value="ABC transporter ATP-binding protein/permease"/>
    <property type="match status" value="1"/>
</dbReference>
<evidence type="ECO:0000259" key="13">
    <source>
        <dbReference type="PROSITE" id="PS50990"/>
    </source>
</evidence>
<dbReference type="Proteomes" id="UP000319040">
    <property type="component" value="Unassembled WGS sequence"/>
</dbReference>
<dbReference type="CDD" id="cd02418">
    <property type="entry name" value="Peptidase_C39B"/>
    <property type="match status" value="1"/>
</dbReference>
<evidence type="ECO:0000259" key="11">
    <source>
        <dbReference type="PROSITE" id="PS50893"/>
    </source>
</evidence>
<evidence type="ECO:0000256" key="1">
    <source>
        <dbReference type="ARBA" id="ARBA00004651"/>
    </source>
</evidence>
<dbReference type="Gene3D" id="1.20.1560.10">
    <property type="entry name" value="ABC transporter type 1, transmembrane domain"/>
    <property type="match status" value="1"/>
</dbReference>
<feature type="domain" description="ABC transmembrane type-1" evidence="12">
    <location>
        <begin position="176"/>
        <end position="454"/>
    </location>
</feature>
<dbReference type="Pfam" id="PF00664">
    <property type="entry name" value="ABC_membrane"/>
    <property type="match status" value="1"/>
</dbReference>
<dbReference type="EMBL" id="FXTB01000005">
    <property type="protein sequence ID" value="SMO70872.1"/>
    <property type="molecule type" value="Genomic_DNA"/>
</dbReference>
<evidence type="ECO:0000256" key="8">
    <source>
        <dbReference type="ARBA" id="ARBA00022989"/>
    </source>
</evidence>
<organism evidence="14 15">
    <name type="scientific">Saccharicrinis carchari</name>
    <dbReference type="NCBI Taxonomy" id="1168039"/>
    <lineage>
        <taxon>Bacteria</taxon>
        <taxon>Pseudomonadati</taxon>
        <taxon>Bacteroidota</taxon>
        <taxon>Bacteroidia</taxon>
        <taxon>Marinilabiliales</taxon>
        <taxon>Marinilabiliaceae</taxon>
        <taxon>Saccharicrinis</taxon>
    </lineage>
</organism>
<keyword evidence="5" id="KW-0547">Nucleotide-binding</keyword>
<dbReference type="GO" id="GO:0008233">
    <property type="term" value="F:peptidase activity"/>
    <property type="evidence" value="ECO:0007669"/>
    <property type="project" value="InterPro"/>
</dbReference>
<feature type="transmembrane region" description="Helical" evidence="10">
    <location>
        <begin position="209"/>
        <end position="230"/>
    </location>
</feature>
<keyword evidence="15" id="KW-1185">Reference proteome</keyword>
<dbReference type="GO" id="GO:0005524">
    <property type="term" value="F:ATP binding"/>
    <property type="evidence" value="ECO:0007669"/>
    <property type="project" value="UniProtKB-KW"/>
</dbReference>
<dbReference type="Pfam" id="PF00005">
    <property type="entry name" value="ABC_tran"/>
    <property type="match status" value="1"/>
</dbReference>